<protein>
    <recommendedName>
        <fullName evidence="2">histidine kinase</fullName>
        <ecNumber evidence="2">2.7.13.3</ecNumber>
    </recommendedName>
</protein>
<evidence type="ECO:0000256" key="8">
    <source>
        <dbReference type="ARBA" id="ARBA00023012"/>
    </source>
</evidence>
<evidence type="ECO:0000256" key="1">
    <source>
        <dbReference type="ARBA" id="ARBA00000085"/>
    </source>
</evidence>
<dbReference type="GO" id="GO:0016020">
    <property type="term" value="C:membrane"/>
    <property type="evidence" value="ECO:0007669"/>
    <property type="project" value="InterPro"/>
</dbReference>
<evidence type="ECO:0000256" key="7">
    <source>
        <dbReference type="ARBA" id="ARBA00022840"/>
    </source>
</evidence>
<keyword evidence="9" id="KW-0812">Transmembrane</keyword>
<reference evidence="13" key="3">
    <citation type="submission" date="2019-12" db="EMBL/GenBank/DDBJ databases">
        <title>Complete and Draft Genome Sequences of New Strains and Members of Some Known Species of the Genus Rathayibacter isolated from Plants.</title>
        <authorList>
            <person name="Tarlachkov S.V."/>
            <person name="Starodumova I.P."/>
            <person name="Dorofeeva L.V."/>
            <person name="Prisyazhnaya N.V."/>
            <person name="Leyn S.A."/>
            <person name="Zlamal J.E."/>
            <person name="Elane M.L."/>
            <person name="Osterman A.L."/>
            <person name="Nadler S.A."/>
            <person name="Subbotin S.A."/>
            <person name="Evtushenko L.I."/>
        </authorList>
    </citation>
    <scope>NUCLEOTIDE SEQUENCE</scope>
    <source>
        <strain evidence="13">VKM Ac-2761</strain>
    </source>
</reference>
<proteinExistence type="predicted"/>
<dbReference type="InterPro" id="IPR036890">
    <property type="entry name" value="HATPase_C_sf"/>
</dbReference>
<keyword evidence="8" id="KW-0902">Two-component regulatory system</keyword>
<keyword evidence="5" id="KW-0547">Nucleotide-binding</keyword>
<evidence type="ECO:0000313" key="14">
    <source>
        <dbReference type="Proteomes" id="UP000076717"/>
    </source>
</evidence>
<feature type="domain" description="Histidine kinase/HSP90-like ATPase" evidence="10">
    <location>
        <begin position="219"/>
        <end position="307"/>
    </location>
</feature>
<keyword evidence="14" id="KW-1185">Reference proteome</keyword>
<keyword evidence="7" id="KW-0067">ATP-binding</keyword>
<keyword evidence="9" id="KW-0472">Membrane</keyword>
<gene>
    <name evidence="12" type="primary">desK_4</name>
    <name evidence="12" type="ORF">ACH61_01944</name>
    <name evidence="13" type="ORF">GSU10_14190</name>
</gene>
<dbReference type="RefSeq" id="WP_068211355.1">
    <property type="nucleotide sequence ID" value="NZ_CP047186.1"/>
</dbReference>
<dbReference type="SUPFAM" id="SSF55874">
    <property type="entry name" value="ATPase domain of HSP90 chaperone/DNA topoisomerase II/histidine kinase"/>
    <property type="match status" value="1"/>
</dbReference>
<dbReference type="KEGG" id="rte:GSU10_14190"/>
<accession>A0A166HNV0</accession>
<dbReference type="Pfam" id="PF02518">
    <property type="entry name" value="HATPase_c"/>
    <property type="match status" value="1"/>
</dbReference>
<dbReference type="InterPro" id="IPR011712">
    <property type="entry name" value="Sig_transdc_His_kin_sub3_dim/P"/>
</dbReference>
<evidence type="ECO:0000256" key="9">
    <source>
        <dbReference type="SAM" id="Phobius"/>
    </source>
</evidence>
<reference evidence="12 14" key="1">
    <citation type="submission" date="2015-08" db="EMBL/GenBank/DDBJ databases">
        <title>Draft Genome Sequence of Rathayibacter sp. Strain VKM Ac-2596 Isolated from Leaf Gall Induced by Plant-Parasitic Nematodes.</title>
        <authorList>
            <person name="Vasilenko O.V."/>
            <person name="Starodumova I.P."/>
            <person name="Tarlachkov S.V."/>
            <person name="Dorofeeva L.V."/>
            <person name="Evtushenko L.I."/>
        </authorList>
    </citation>
    <scope>NUCLEOTIDE SEQUENCE [LARGE SCALE GENOMIC DNA]</scope>
    <source>
        <strain evidence="12 14">VKM Ac-2596</strain>
    </source>
</reference>
<comment type="catalytic activity">
    <reaction evidence="1">
        <text>ATP + protein L-histidine = ADP + protein N-phospho-L-histidine.</text>
        <dbReference type="EC" id="2.7.13.3"/>
    </reaction>
</comment>
<dbReference type="EC" id="2.7.13.3" evidence="2"/>
<evidence type="ECO:0000256" key="6">
    <source>
        <dbReference type="ARBA" id="ARBA00022777"/>
    </source>
</evidence>
<feature type="transmembrane region" description="Helical" evidence="9">
    <location>
        <begin position="61"/>
        <end position="81"/>
    </location>
</feature>
<reference evidence="15" key="2">
    <citation type="submission" date="2019-12" db="EMBL/GenBank/DDBJ databases">
        <title>Complete and draft genome sequences of new strains and members of some known species of the genus Rathayibacter isolated from plants.</title>
        <authorList>
            <person name="Tarlachkov S.V."/>
            <person name="Starodumova I.P."/>
            <person name="Dorofeeva L.V."/>
            <person name="Prisyazhnaya N.V."/>
            <person name="Leyn S."/>
            <person name="Zlamal J."/>
            <person name="Elan M."/>
            <person name="Osterman A.L."/>
            <person name="Nadler S."/>
            <person name="Subbotin S.A."/>
            <person name="Evtushenko L.I."/>
        </authorList>
    </citation>
    <scope>NUCLEOTIDE SEQUENCE [LARGE SCALE GENOMIC DNA]</scope>
    <source>
        <strain evidence="15">VKM Ac-2761</strain>
    </source>
</reference>
<dbReference type="PANTHER" id="PTHR24421:SF10">
    <property type="entry name" value="NITRATE_NITRITE SENSOR PROTEIN NARQ"/>
    <property type="match status" value="1"/>
</dbReference>
<dbReference type="Proteomes" id="UP000076717">
    <property type="component" value="Unassembled WGS sequence"/>
</dbReference>
<feature type="transmembrane region" description="Helical" evidence="9">
    <location>
        <begin position="6"/>
        <end position="25"/>
    </location>
</feature>
<dbReference type="Gene3D" id="1.20.5.1930">
    <property type="match status" value="1"/>
</dbReference>
<evidence type="ECO:0000256" key="2">
    <source>
        <dbReference type="ARBA" id="ARBA00012438"/>
    </source>
</evidence>
<dbReference type="InterPro" id="IPR003594">
    <property type="entry name" value="HATPase_dom"/>
</dbReference>
<evidence type="ECO:0000256" key="5">
    <source>
        <dbReference type="ARBA" id="ARBA00022741"/>
    </source>
</evidence>
<dbReference type="OrthoDB" id="227596at2"/>
<dbReference type="GO" id="GO:0005524">
    <property type="term" value="F:ATP binding"/>
    <property type="evidence" value="ECO:0007669"/>
    <property type="project" value="UniProtKB-KW"/>
</dbReference>
<dbReference type="EMBL" id="CP047186">
    <property type="protein sequence ID" value="QHC56662.1"/>
    <property type="molecule type" value="Genomic_DNA"/>
</dbReference>
<dbReference type="Pfam" id="PF07730">
    <property type="entry name" value="HisKA_3"/>
    <property type="match status" value="1"/>
</dbReference>
<dbReference type="InterPro" id="IPR050482">
    <property type="entry name" value="Sensor_HK_TwoCompSys"/>
</dbReference>
<evidence type="ECO:0000313" key="13">
    <source>
        <dbReference type="EMBL" id="QHC56662.1"/>
    </source>
</evidence>
<evidence type="ECO:0000256" key="4">
    <source>
        <dbReference type="ARBA" id="ARBA00022679"/>
    </source>
</evidence>
<keyword evidence="6 12" id="KW-0418">Kinase</keyword>
<name>A0A166HNV0_9MICO</name>
<dbReference type="GO" id="GO:0000155">
    <property type="term" value="F:phosphorelay sensor kinase activity"/>
    <property type="evidence" value="ECO:0007669"/>
    <property type="project" value="InterPro"/>
</dbReference>
<sequence length="314" mass="32982">MTPFLLPDAVPADPFLIAGLAVAAARVSERRMTVGRILLLVALVGAGSTLALHGMATTNGIEAAATGAIVVGVGWLVGRLLRVTRARATLLLERRALADGLAEADRELALTSERARIARDVHDVMAQSLSIVLVQATGAERLVRTEPDRAEASLRAVADVARASLIEVRLVIESLGADPDALDQPDLDSLPHLVDRFRSAGLSVVLEEQGDRAVLSPGQQLAVYRIVQESLTNALRHSGGTPNAEVRLVWEESALLLEVASRGCSGAESSGSDHGVNGMRERAELAGGWLTAEEDDGGFRVTASIPAHVLEAAA</sequence>
<feature type="domain" description="Signal transduction histidine kinase subgroup 3 dimerisation and phosphoacceptor" evidence="11">
    <location>
        <begin position="113"/>
        <end position="176"/>
    </location>
</feature>
<keyword evidence="9" id="KW-1133">Transmembrane helix</keyword>
<dbReference type="Gene3D" id="3.30.565.10">
    <property type="entry name" value="Histidine kinase-like ATPase, C-terminal domain"/>
    <property type="match status" value="1"/>
</dbReference>
<dbReference type="AlphaFoldDB" id="A0A166HNV0"/>
<evidence type="ECO:0000256" key="3">
    <source>
        <dbReference type="ARBA" id="ARBA00022553"/>
    </source>
</evidence>
<evidence type="ECO:0000259" key="10">
    <source>
        <dbReference type="Pfam" id="PF02518"/>
    </source>
</evidence>
<dbReference type="CDD" id="cd16917">
    <property type="entry name" value="HATPase_UhpB-NarQ-NarX-like"/>
    <property type="match status" value="1"/>
</dbReference>
<evidence type="ECO:0000259" key="11">
    <source>
        <dbReference type="Pfam" id="PF07730"/>
    </source>
</evidence>
<dbReference type="EMBL" id="LIIN01000063">
    <property type="protein sequence ID" value="KZX20925.1"/>
    <property type="molecule type" value="Genomic_DNA"/>
</dbReference>
<dbReference type="PANTHER" id="PTHR24421">
    <property type="entry name" value="NITRATE/NITRITE SENSOR PROTEIN NARX-RELATED"/>
    <property type="match status" value="1"/>
</dbReference>
<organism evidence="12 14">
    <name type="scientific">Rathayibacter tanaceti</name>
    <dbReference type="NCBI Taxonomy" id="1671680"/>
    <lineage>
        <taxon>Bacteria</taxon>
        <taxon>Bacillati</taxon>
        <taxon>Actinomycetota</taxon>
        <taxon>Actinomycetes</taxon>
        <taxon>Micrococcales</taxon>
        <taxon>Microbacteriaceae</taxon>
        <taxon>Rathayibacter</taxon>
    </lineage>
</organism>
<keyword evidence="4 12" id="KW-0808">Transferase</keyword>
<keyword evidence="3" id="KW-0597">Phosphoprotein</keyword>
<feature type="transmembrane region" description="Helical" evidence="9">
    <location>
        <begin position="37"/>
        <end position="55"/>
    </location>
</feature>
<evidence type="ECO:0000313" key="15">
    <source>
        <dbReference type="Proteomes" id="UP000465031"/>
    </source>
</evidence>
<evidence type="ECO:0000313" key="12">
    <source>
        <dbReference type="EMBL" id="KZX20925.1"/>
    </source>
</evidence>
<dbReference type="Proteomes" id="UP000465031">
    <property type="component" value="Chromosome"/>
</dbReference>
<dbReference type="GO" id="GO:0046983">
    <property type="term" value="F:protein dimerization activity"/>
    <property type="evidence" value="ECO:0007669"/>
    <property type="project" value="InterPro"/>
</dbReference>